<dbReference type="GO" id="GO:0005506">
    <property type="term" value="F:iron ion binding"/>
    <property type="evidence" value="ECO:0007669"/>
    <property type="project" value="UniProtKB-ARBA"/>
</dbReference>
<protein>
    <submittedName>
        <fullName evidence="1">Phytanoyl-CoA dioxygenase (PhyH)</fullName>
    </submittedName>
</protein>
<dbReference type="Pfam" id="PF05721">
    <property type="entry name" value="PhyH"/>
    <property type="match status" value="1"/>
</dbReference>
<proteinExistence type="predicted"/>
<dbReference type="SUPFAM" id="SSF51197">
    <property type="entry name" value="Clavaminate synthase-like"/>
    <property type="match status" value="1"/>
</dbReference>
<keyword evidence="1" id="KW-0560">Oxidoreductase</keyword>
<sequence length="258" mass="28760">MSAVMQDPLISLKSDFDRDGFIAIKPLFDASKMAEINREFDRYVESCVPGMKDTEVFYEEKGAKGTLKQMQNMQHYDAYFRDLLETDTIRDLAETMLGEKARAVNLEYFNKPAGIGKPTPPHQDGYYFHFNPPAAVTGWLALERVDPENGCIHYVRGSHKIDGYRPHGRSEILGFSQGITDFGTPDDTANTVAFPGDAGTFLMHHSKTIHWAGPNTSPTRARRALGFVYFGESAKVDEAARAAYQAKLQADLRAAGKI</sequence>
<dbReference type="Gene3D" id="2.60.120.620">
    <property type="entry name" value="q2cbj1_9rhob like domain"/>
    <property type="match status" value="1"/>
</dbReference>
<organism evidence="1 2">
    <name type="scientific">Devosia equisanguinis</name>
    <dbReference type="NCBI Taxonomy" id="2490941"/>
    <lineage>
        <taxon>Bacteria</taxon>
        <taxon>Pseudomonadati</taxon>
        <taxon>Pseudomonadota</taxon>
        <taxon>Alphaproteobacteria</taxon>
        <taxon>Hyphomicrobiales</taxon>
        <taxon>Devosiaceae</taxon>
        <taxon>Devosia</taxon>
    </lineage>
</organism>
<reference evidence="1 2" key="1">
    <citation type="submission" date="2018-12" db="EMBL/GenBank/DDBJ databases">
        <authorList>
            <person name="Criscuolo A."/>
        </authorList>
    </citation>
    <scope>NUCLEOTIDE SEQUENCE [LARGE SCALE GENOMIC DNA]</scope>
    <source>
        <strain evidence="1">ACIP1116281</strain>
    </source>
</reference>
<evidence type="ECO:0000313" key="1">
    <source>
        <dbReference type="EMBL" id="VDS03059.1"/>
    </source>
</evidence>
<dbReference type="InterPro" id="IPR008775">
    <property type="entry name" value="Phytyl_CoA_dOase-like"/>
</dbReference>
<dbReference type="AlphaFoldDB" id="A0A3S4GF31"/>
<name>A0A3S4GF31_9HYPH</name>
<dbReference type="PANTHER" id="PTHR20883:SF46">
    <property type="entry name" value="PHYTANOYL-COA HYDROXYLASE"/>
    <property type="match status" value="1"/>
</dbReference>
<keyword evidence="2" id="KW-1185">Reference proteome</keyword>
<dbReference type="PANTHER" id="PTHR20883">
    <property type="entry name" value="PHYTANOYL-COA DIOXYGENASE DOMAIN CONTAINING 1"/>
    <property type="match status" value="1"/>
</dbReference>
<keyword evidence="1" id="KW-0223">Dioxygenase</keyword>
<gene>
    <name evidence="1" type="ORF">DEVEQU_00179</name>
</gene>
<accession>A0A3S4GF31</accession>
<dbReference type="GO" id="GO:0016706">
    <property type="term" value="F:2-oxoglutarate-dependent dioxygenase activity"/>
    <property type="evidence" value="ECO:0007669"/>
    <property type="project" value="UniProtKB-ARBA"/>
</dbReference>
<dbReference type="Proteomes" id="UP000268844">
    <property type="component" value="Unassembled WGS sequence"/>
</dbReference>
<evidence type="ECO:0000313" key="2">
    <source>
        <dbReference type="Proteomes" id="UP000268844"/>
    </source>
</evidence>
<dbReference type="RefSeq" id="WP_206437757.1">
    <property type="nucleotide sequence ID" value="NZ_JBHTMH010000002.1"/>
</dbReference>
<dbReference type="EMBL" id="UZWD01000004">
    <property type="protein sequence ID" value="VDS03059.1"/>
    <property type="molecule type" value="Genomic_DNA"/>
</dbReference>